<protein>
    <submittedName>
        <fullName evidence="4">Electron transporter SenC</fullName>
    </submittedName>
</protein>
<feature type="disulfide bond" description="Redox-active" evidence="3">
    <location>
        <begin position="80"/>
        <end position="85"/>
    </location>
</feature>
<dbReference type="OrthoDB" id="9790194at2"/>
<organism evidence="4 5">
    <name type="scientific">Sulfuricaulis limicola</name>
    <dbReference type="NCBI Taxonomy" id="1620215"/>
    <lineage>
        <taxon>Bacteria</taxon>
        <taxon>Pseudomonadati</taxon>
        <taxon>Pseudomonadota</taxon>
        <taxon>Gammaproteobacteria</taxon>
        <taxon>Acidiferrobacterales</taxon>
        <taxon>Acidiferrobacteraceae</taxon>
        <taxon>Sulfuricaulis</taxon>
    </lineage>
</organism>
<dbReference type="InterPro" id="IPR036249">
    <property type="entry name" value="Thioredoxin-like_sf"/>
</dbReference>
<accession>A0A1B4XEN9</accession>
<keyword evidence="2" id="KW-0479">Metal-binding</keyword>
<evidence type="ECO:0000256" key="3">
    <source>
        <dbReference type="PIRSR" id="PIRSR603782-2"/>
    </source>
</evidence>
<dbReference type="InterPro" id="IPR003782">
    <property type="entry name" value="SCO1/SenC"/>
</dbReference>
<reference evidence="4 5" key="1">
    <citation type="submission" date="2015-05" db="EMBL/GenBank/DDBJ databases">
        <title>Complete genome sequence of a sulfur-oxidizing gammaproteobacterium strain HA5.</title>
        <authorList>
            <person name="Miura A."/>
            <person name="Kojima H."/>
            <person name="Fukui M."/>
        </authorList>
    </citation>
    <scope>NUCLEOTIDE SEQUENCE [LARGE SCALE GENOMIC DNA]</scope>
    <source>
        <strain evidence="4 5">HA5</strain>
    </source>
</reference>
<keyword evidence="5" id="KW-1185">Reference proteome</keyword>
<comment type="similarity">
    <text evidence="1">Belongs to the SCO1/2 family.</text>
</comment>
<dbReference type="PANTHER" id="PTHR12151">
    <property type="entry name" value="ELECTRON TRANSPORT PROTIN SCO1/SENC FAMILY MEMBER"/>
    <property type="match status" value="1"/>
</dbReference>
<gene>
    <name evidence="4" type="ORF">SCL_0953</name>
</gene>
<feature type="binding site" evidence="2">
    <location>
        <position position="80"/>
    </location>
    <ligand>
        <name>Cu cation</name>
        <dbReference type="ChEBI" id="CHEBI:23378"/>
    </ligand>
</feature>
<dbReference type="Gene3D" id="3.40.30.10">
    <property type="entry name" value="Glutaredoxin"/>
    <property type="match status" value="1"/>
</dbReference>
<evidence type="ECO:0000313" key="4">
    <source>
        <dbReference type="EMBL" id="BAV33269.1"/>
    </source>
</evidence>
<evidence type="ECO:0000256" key="1">
    <source>
        <dbReference type="ARBA" id="ARBA00010996"/>
    </source>
</evidence>
<proteinExistence type="inferred from homology"/>
<feature type="binding site" evidence="2">
    <location>
        <position position="85"/>
    </location>
    <ligand>
        <name>Cu cation</name>
        <dbReference type="ChEBI" id="CHEBI:23378"/>
    </ligand>
</feature>
<dbReference type="InParanoid" id="A0A1B4XEN9"/>
<dbReference type="Pfam" id="PF02630">
    <property type="entry name" value="SCO1-SenC"/>
    <property type="match status" value="1"/>
</dbReference>
<evidence type="ECO:0000256" key="2">
    <source>
        <dbReference type="PIRSR" id="PIRSR603782-1"/>
    </source>
</evidence>
<keyword evidence="2" id="KW-0186">Copper</keyword>
<dbReference type="RefSeq" id="WP_096360148.1">
    <property type="nucleotide sequence ID" value="NZ_AP014879.1"/>
</dbReference>
<dbReference type="AlphaFoldDB" id="A0A1B4XEN9"/>
<evidence type="ECO:0000313" key="5">
    <source>
        <dbReference type="Proteomes" id="UP000243180"/>
    </source>
</evidence>
<name>A0A1B4XEN9_9GAMM</name>
<dbReference type="PANTHER" id="PTHR12151:SF25">
    <property type="entry name" value="LINALOOL DEHYDRATASE_ISOMERASE DOMAIN-CONTAINING PROTEIN"/>
    <property type="match status" value="1"/>
</dbReference>
<keyword evidence="3" id="KW-1015">Disulfide bond</keyword>
<dbReference type="PROSITE" id="PS51318">
    <property type="entry name" value="TAT"/>
    <property type="match status" value="1"/>
</dbReference>
<sequence>MDRRAFLSLSGAAGTVAAGPGWAATPETATPARRVAPDPVPTALALPNLTLWTHENKKVRLYDDLLKDKIFLINMFFVACTDGQCPLITANLARVQPLIGERLGRDIFMYSISLNPVMDTPESLHAYVKHFNVRPGWLFLTGDKDKPDEIEHLRKALGYWDPDPELDKDKTTHIGLVRVGNEPVDRWTSAPTLAEPREIARMLSYVDWPKGWTGRRHRAA</sequence>
<dbReference type="SUPFAM" id="SSF52833">
    <property type="entry name" value="Thioredoxin-like"/>
    <property type="match status" value="1"/>
</dbReference>
<dbReference type="Proteomes" id="UP000243180">
    <property type="component" value="Chromosome"/>
</dbReference>
<dbReference type="GO" id="GO:0046872">
    <property type="term" value="F:metal ion binding"/>
    <property type="evidence" value="ECO:0007669"/>
    <property type="project" value="UniProtKB-KW"/>
</dbReference>
<dbReference type="KEGG" id="slim:SCL_0953"/>
<dbReference type="CDD" id="cd02968">
    <property type="entry name" value="SCO"/>
    <property type="match status" value="1"/>
</dbReference>
<dbReference type="InterPro" id="IPR006311">
    <property type="entry name" value="TAT_signal"/>
</dbReference>
<dbReference type="EMBL" id="AP014879">
    <property type="protein sequence ID" value="BAV33269.1"/>
    <property type="molecule type" value="Genomic_DNA"/>
</dbReference>